<feature type="non-terminal residue" evidence="3">
    <location>
        <position position="96"/>
    </location>
</feature>
<dbReference type="GO" id="GO:0003980">
    <property type="term" value="F:UDP-glucose:glycoprotein glucosyltransferase activity"/>
    <property type="evidence" value="ECO:0007669"/>
    <property type="project" value="InterPro"/>
</dbReference>
<sequence length="96" mass="11333">MSGASSTNSTRKGQVINVFSIASGHLYERFLSIMILSVLKQTNNPVKFWLFENSLSPTFKDFLPHFAEEKDFDYQLVTYKWPQWLRAQTEKQRIIW</sequence>
<dbReference type="InterPro" id="IPR009448">
    <property type="entry name" value="UDP-g_GGtrans"/>
</dbReference>
<feature type="domain" description="Glucosyltransferase 24 catalytic" evidence="2">
    <location>
        <begin position="16"/>
        <end position="96"/>
    </location>
</feature>
<dbReference type="eggNOG" id="KOG1879">
    <property type="taxonomic scope" value="Eukaryota"/>
</dbReference>
<comment type="cofactor">
    <cofactor evidence="1">
        <name>Ca(2+)</name>
        <dbReference type="ChEBI" id="CHEBI:29108"/>
    </cofactor>
</comment>
<dbReference type="GO" id="GO:0036503">
    <property type="term" value="P:ERAD pathway"/>
    <property type="evidence" value="ECO:0007669"/>
    <property type="project" value="TreeGrafter"/>
</dbReference>
<accession>A0A0L0F7B2</accession>
<organism evidence="3 4">
    <name type="scientific">Sphaeroforma arctica JP610</name>
    <dbReference type="NCBI Taxonomy" id="667725"/>
    <lineage>
        <taxon>Eukaryota</taxon>
        <taxon>Ichthyosporea</taxon>
        <taxon>Ichthyophonida</taxon>
        <taxon>Sphaeroforma</taxon>
    </lineage>
</organism>
<evidence type="ECO:0000256" key="1">
    <source>
        <dbReference type="ARBA" id="ARBA00001913"/>
    </source>
</evidence>
<evidence type="ECO:0000313" key="4">
    <source>
        <dbReference type="Proteomes" id="UP000054560"/>
    </source>
</evidence>
<gene>
    <name evidence="3" type="ORF">SARC_14848</name>
</gene>
<dbReference type="GO" id="GO:0005783">
    <property type="term" value="C:endoplasmic reticulum"/>
    <property type="evidence" value="ECO:0007669"/>
    <property type="project" value="TreeGrafter"/>
</dbReference>
<dbReference type="EMBL" id="KQ246776">
    <property type="protein sequence ID" value="KNC72595.1"/>
    <property type="molecule type" value="Genomic_DNA"/>
</dbReference>
<keyword evidence="4" id="KW-1185">Reference proteome</keyword>
<dbReference type="Proteomes" id="UP000054560">
    <property type="component" value="Unassembled WGS sequence"/>
</dbReference>
<dbReference type="GeneID" id="25915352"/>
<dbReference type="GO" id="GO:0051082">
    <property type="term" value="F:unfolded protein binding"/>
    <property type="evidence" value="ECO:0007669"/>
    <property type="project" value="TreeGrafter"/>
</dbReference>
<name>A0A0L0F7B2_9EUKA</name>
<dbReference type="GO" id="GO:0018279">
    <property type="term" value="P:protein N-linked glycosylation via asparagine"/>
    <property type="evidence" value="ECO:0007669"/>
    <property type="project" value="TreeGrafter"/>
</dbReference>
<dbReference type="STRING" id="667725.A0A0L0F7B2"/>
<dbReference type="Pfam" id="PF18404">
    <property type="entry name" value="Glyco_transf_24"/>
    <property type="match status" value="1"/>
</dbReference>
<dbReference type="PANTHER" id="PTHR11226:SF0">
    <property type="entry name" value="UDP-GLUCOSE:GLYCOPROTEIN GLUCOSYLTRANSFERASE"/>
    <property type="match status" value="1"/>
</dbReference>
<protein>
    <recommendedName>
        <fullName evidence="2">Glucosyltransferase 24 catalytic domain-containing protein</fullName>
    </recommendedName>
</protein>
<dbReference type="Gene3D" id="3.90.550.10">
    <property type="entry name" value="Spore Coat Polysaccharide Biosynthesis Protein SpsA, Chain A"/>
    <property type="match status" value="1"/>
</dbReference>
<dbReference type="PANTHER" id="PTHR11226">
    <property type="entry name" value="UDP-GLUCOSE GLYCOPROTEIN:GLUCOSYLTRANSFERASE"/>
    <property type="match status" value="1"/>
</dbReference>
<proteinExistence type="predicted"/>
<dbReference type="RefSeq" id="XP_014146497.1">
    <property type="nucleotide sequence ID" value="XM_014291022.1"/>
</dbReference>
<evidence type="ECO:0000259" key="2">
    <source>
        <dbReference type="Pfam" id="PF18404"/>
    </source>
</evidence>
<reference evidence="3 4" key="1">
    <citation type="submission" date="2011-02" db="EMBL/GenBank/DDBJ databases">
        <title>The Genome Sequence of Sphaeroforma arctica JP610.</title>
        <authorList>
            <consortium name="The Broad Institute Genome Sequencing Platform"/>
            <person name="Russ C."/>
            <person name="Cuomo C."/>
            <person name="Young S.K."/>
            <person name="Zeng Q."/>
            <person name="Gargeya S."/>
            <person name="Alvarado L."/>
            <person name="Berlin A."/>
            <person name="Chapman S.B."/>
            <person name="Chen Z."/>
            <person name="Freedman E."/>
            <person name="Gellesch M."/>
            <person name="Goldberg J."/>
            <person name="Griggs A."/>
            <person name="Gujja S."/>
            <person name="Heilman E."/>
            <person name="Heiman D."/>
            <person name="Howarth C."/>
            <person name="Mehta T."/>
            <person name="Neiman D."/>
            <person name="Pearson M."/>
            <person name="Roberts A."/>
            <person name="Saif S."/>
            <person name="Shea T."/>
            <person name="Shenoy N."/>
            <person name="Sisk P."/>
            <person name="Stolte C."/>
            <person name="Sykes S."/>
            <person name="White J."/>
            <person name="Yandava C."/>
            <person name="Burger G."/>
            <person name="Gray M.W."/>
            <person name="Holland P.W.H."/>
            <person name="King N."/>
            <person name="Lang F.B.F."/>
            <person name="Roger A.J."/>
            <person name="Ruiz-Trillo I."/>
            <person name="Haas B."/>
            <person name="Nusbaum C."/>
            <person name="Birren B."/>
        </authorList>
    </citation>
    <scope>NUCLEOTIDE SEQUENCE [LARGE SCALE GENOMIC DNA]</scope>
    <source>
        <strain evidence="3 4">JP610</strain>
    </source>
</reference>
<dbReference type="InterPro" id="IPR040497">
    <property type="entry name" value="Glyco_transf_24"/>
</dbReference>
<evidence type="ECO:0000313" key="3">
    <source>
        <dbReference type="EMBL" id="KNC72595.1"/>
    </source>
</evidence>
<dbReference type="InterPro" id="IPR029044">
    <property type="entry name" value="Nucleotide-diphossugar_trans"/>
</dbReference>
<dbReference type="SUPFAM" id="SSF53448">
    <property type="entry name" value="Nucleotide-diphospho-sugar transferases"/>
    <property type="match status" value="1"/>
</dbReference>
<dbReference type="AlphaFoldDB" id="A0A0L0F7B2"/>
<dbReference type="OrthoDB" id="27683at2759"/>